<organism evidence="2">
    <name type="scientific">Microvirga ossetica</name>
    <dbReference type="NCBI Taxonomy" id="1882682"/>
    <lineage>
        <taxon>Bacteria</taxon>
        <taxon>Pseudomonadati</taxon>
        <taxon>Pseudomonadota</taxon>
        <taxon>Alphaproteobacteria</taxon>
        <taxon>Hyphomicrobiales</taxon>
        <taxon>Methylobacteriaceae</taxon>
        <taxon>Microvirga</taxon>
    </lineage>
</organism>
<gene>
    <name evidence="2" type="ORF">BB934_24650</name>
</gene>
<dbReference type="EMBL" id="CP016616">
    <property type="protein sequence ID" value="ANY81017.1"/>
    <property type="molecule type" value="Genomic_DNA"/>
</dbReference>
<sequence>MQGDDLFPIKRFSQRVQESILEEFSGRCPSASELAQIPDPRLLKLPGFGPKTLRKIRSFTECGNRIASEVIVQSGTRLQSELDQLGREIGSLQEEFHRRQRELLSRLDLISSESLLRRSDCQRKA</sequence>
<reference evidence="2" key="1">
    <citation type="submission" date="2016-07" db="EMBL/GenBank/DDBJ databases">
        <title>Microvirga ossetica sp. nov. a new species of rhizobia isolated from root nodules of the legume species Vicia alpestris Steven originated from North Ossetia region in the Caucasus.</title>
        <authorList>
            <person name="Safronova V.I."/>
            <person name="Kuznetsova I.G."/>
            <person name="Sazanova A.L."/>
            <person name="Belimov A."/>
            <person name="Andronov E."/>
            <person name="Osledkin Y.S."/>
            <person name="Onishchuk O.P."/>
            <person name="Kurchak O.N."/>
            <person name="Shaposhnikov A.I."/>
            <person name="Willems A."/>
            <person name="Tikhonovich I.A."/>
        </authorList>
    </citation>
    <scope>NUCLEOTIDE SEQUENCE [LARGE SCALE GENOMIC DNA]</scope>
    <source>
        <strain evidence="2">V5/3M</strain>
    </source>
</reference>
<feature type="coiled-coil region" evidence="1">
    <location>
        <begin position="75"/>
        <end position="102"/>
    </location>
</feature>
<dbReference type="KEGG" id="moc:BB934_24650"/>
<dbReference type="AlphaFoldDB" id="A0A1B2EM38"/>
<name>A0A1B2EM38_9HYPH</name>
<evidence type="ECO:0000256" key="1">
    <source>
        <dbReference type="SAM" id="Coils"/>
    </source>
</evidence>
<evidence type="ECO:0000313" key="2">
    <source>
        <dbReference type="EMBL" id="ANY81017.1"/>
    </source>
</evidence>
<accession>A0A1B2EM38</accession>
<protein>
    <submittedName>
        <fullName evidence="2">Uncharacterized protein</fullName>
    </submittedName>
</protein>
<proteinExistence type="predicted"/>
<keyword evidence="1" id="KW-0175">Coiled coil</keyword>